<reference evidence="2" key="2">
    <citation type="submission" date="2015-07" db="EMBL/GenBank/DDBJ databases">
        <title>Contrasting host-pathogen interactions and genome evolution in two generalist and specialist microsporidian pathogens of mosquitoes.</title>
        <authorList>
            <consortium name="The Broad Institute Genomics Platform"/>
            <consortium name="The Broad Institute Genome Sequencing Center for Infectious Disease"/>
            <person name="Cuomo C.A."/>
            <person name="Sanscrainte N.D."/>
            <person name="Goldberg J.M."/>
            <person name="Heiman D."/>
            <person name="Young S."/>
            <person name="Zeng Q."/>
            <person name="Becnel J.J."/>
            <person name="Birren B.W."/>
        </authorList>
    </citation>
    <scope>NUCLEOTIDE SEQUENCE [LARGE SCALE GENOMIC DNA]</scope>
    <source>
        <strain evidence="2">USNM 41457</strain>
    </source>
</reference>
<dbReference type="HOGENOM" id="CLU_3087211_0_0_1"/>
<accession>J9DFK6</accession>
<dbReference type="EMBL" id="AFBI03000171">
    <property type="protein sequence ID" value="EJW01385.1"/>
    <property type="molecule type" value="Genomic_DNA"/>
</dbReference>
<evidence type="ECO:0000313" key="2">
    <source>
        <dbReference type="Proteomes" id="UP000003163"/>
    </source>
</evidence>
<sequence length="52" mass="6115">MRENNVPDLSNKLIVLFISFLYEIEFVPLFLIFYALPIVVFSQFIVSFIIDS</sequence>
<name>J9DFK6_EDHAE</name>
<dbReference type="InParanoid" id="J9DFK6"/>
<gene>
    <name evidence="1" type="ORF">EDEG_03991</name>
</gene>
<comment type="caution">
    <text evidence="1">The sequence shown here is derived from an EMBL/GenBank/DDBJ whole genome shotgun (WGS) entry which is preliminary data.</text>
</comment>
<dbReference type="Proteomes" id="UP000003163">
    <property type="component" value="Unassembled WGS sequence"/>
</dbReference>
<evidence type="ECO:0000313" key="1">
    <source>
        <dbReference type="EMBL" id="EJW01385.1"/>
    </source>
</evidence>
<proteinExistence type="predicted"/>
<reference evidence="1 2" key="1">
    <citation type="submission" date="2011-08" db="EMBL/GenBank/DDBJ databases">
        <authorList>
            <person name="Liu Z.J."/>
            <person name="Shi F.L."/>
            <person name="Lu J.Q."/>
            <person name="Li M."/>
            <person name="Wang Z.L."/>
        </authorList>
    </citation>
    <scope>NUCLEOTIDE SEQUENCE [LARGE SCALE GENOMIC DNA]</scope>
    <source>
        <strain evidence="1 2">USNM 41457</strain>
    </source>
</reference>
<dbReference type="VEuPathDB" id="MicrosporidiaDB:EDEG_03991"/>
<protein>
    <submittedName>
        <fullName evidence="1">Uncharacterized protein</fullName>
    </submittedName>
</protein>
<dbReference type="AlphaFoldDB" id="J9DFK6"/>
<keyword evidence="2" id="KW-1185">Reference proteome</keyword>
<organism evidence="1 2">
    <name type="scientific">Edhazardia aedis (strain USNM 41457)</name>
    <name type="common">Microsporidian parasite</name>
    <dbReference type="NCBI Taxonomy" id="1003232"/>
    <lineage>
        <taxon>Eukaryota</taxon>
        <taxon>Fungi</taxon>
        <taxon>Fungi incertae sedis</taxon>
        <taxon>Microsporidia</taxon>
        <taxon>Edhazardia</taxon>
    </lineage>
</organism>